<name>A0A7Z7IZT7_XANCH</name>
<dbReference type="AlphaFoldDB" id="A0A7Z7IZT7"/>
<evidence type="ECO:0000313" key="2">
    <source>
        <dbReference type="Proteomes" id="UP000234345"/>
    </source>
</evidence>
<gene>
    <name evidence="1" type="ORF">XFF6991_30016</name>
</gene>
<dbReference type="EMBL" id="OCZC01000056">
    <property type="protein sequence ID" value="SOO23696.1"/>
    <property type="molecule type" value="Genomic_DNA"/>
</dbReference>
<protein>
    <submittedName>
        <fullName evidence="1">Uncharacterized protein</fullName>
    </submittedName>
</protein>
<organism evidence="1 2">
    <name type="scientific">Xanthomonas campestris pv. phaseoli</name>
    <dbReference type="NCBI Taxonomy" id="317013"/>
    <lineage>
        <taxon>Bacteria</taxon>
        <taxon>Pseudomonadati</taxon>
        <taxon>Pseudomonadota</taxon>
        <taxon>Gammaproteobacteria</taxon>
        <taxon>Lysobacterales</taxon>
        <taxon>Lysobacteraceae</taxon>
        <taxon>Xanthomonas</taxon>
    </lineage>
</organism>
<sequence length="164" mass="17844">MRALSHAQLVDLGARWMRREGFGVVATEVVAVGCREQADVIGFRATCSAVIEAKASRADFLADRAKPHRRTGGLGLYRFFACPEGLIDSAELPVGWGLLYATPRALRAVVRPPGNIWPRRGAAGAAWEVFQHHPDDSAERSVLYSVARRLAGQVGIVRGRSNKP</sequence>
<accession>A0A7Z7IZT7</accession>
<dbReference type="RefSeq" id="WP_099866588.1">
    <property type="nucleotide sequence ID" value="NZ_OCZC01000056.1"/>
</dbReference>
<evidence type="ECO:0000313" key="1">
    <source>
        <dbReference type="EMBL" id="SOO23696.1"/>
    </source>
</evidence>
<dbReference type="Proteomes" id="UP000234345">
    <property type="component" value="Unassembled WGS sequence"/>
</dbReference>
<comment type="caution">
    <text evidence="1">The sequence shown here is derived from an EMBL/GenBank/DDBJ whole genome shotgun (WGS) entry which is preliminary data.</text>
</comment>
<proteinExistence type="predicted"/>
<reference evidence="1 2" key="1">
    <citation type="submission" date="2017-10" db="EMBL/GenBank/DDBJ databases">
        <authorList>
            <person name="Regsiter A."/>
            <person name="William W."/>
        </authorList>
    </citation>
    <scope>NUCLEOTIDE SEQUENCE [LARGE SCALE GENOMIC DNA]</scope>
    <source>
        <strain evidence="1 2">CFBP6991</strain>
    </source>
</reference>